<dbReference type="PROSITE" id="PS51007">
    <property type="entry name" value="CYTC"/>
    <property type="match status" value="1"/>
</dbReference>
<keyword evidence="2 3" id="KW-0408">Iron</keyword>
<dbReference type="EMBL" id="CP119317">
    <property type="protein sequence ID" value="WEK52922.1"/>
    <property type="molecule type" value="Genomic_DNA"/>
</dbReference>
<dbReference type="InterPro" id="IPR009056">
    <property type="entry name" value="Cyt_c-like_dom"/>
</dbReference>
<accession>A0AA95EUE4</accession>
<evidence type="ECO:0000256" key="1">
    <source>
        <dbReference type="ARBA" id="ARBA00022723"/>
    </source>
</evidence>
<keyword evidence="5" id="KW-0540">Nuclease</keyword>
<organism evidence="5 6">
    <name type="scientific">Candidatus Cohnella colombiensis</name>
    <dbReference type="NCBI Taxonomy" id="3121368"/>
    <lineage>
        <taxon>Bacteria</taxon>
        <taxon>Bacillati</taxon>
        <taxon>Bacillota</taxon>
        <taxon>Bacilli</taxon>
        <taxon>Bacillales</taxon>
        <taxon>Paenibacillaceae</taxon>
        <taxon>Cohnella</taxon>
    </lineage>
</organism>
<dbReference type="InterPro" id="IPR003615">
    <property type="entry name" value="HNH_nuc"/>
</dbReference>
<dbReference type="Pfam" id="PF01844">
    <property type="entry name" value="HNH"/>
    <property type="match status" value="1"/>
</dbReference>
<dbReference type="Gene3D" id="1.10.30.50">
    <property type="match status" value="1"/>
</dbReference>
<dbReference type="GO" id="GO:0008270">
    <property type="term" value="F:zinc ion binding"/>
    <property type="evidence" value="ECO:0007669"/>
    <property type="project" value="InterPro"/>
</dbReference>
<name>A0AA95EUE4_9BACL</name>
<reference evidence="5" key="1">
    <citation type="submission" date="2023-03" db="EMBL/GenBank/DDBJ databases">
        <title>Andean soil-derived lignocellulolytic bacterial consortium as a source of novel taxa and putative plastic-active enzymes.</title>
        <authorList>
            <person name="Diaz-Garcia L."/>
            <person name="Chuvochina M."/>
            <person name="Feuerriegel G."/>
            <person name="Bunk B."/>
            <person name="Sproer C."/>
            <person name="Streit W.R."/>
            <person name="Rodriguez L.M."/>
            <person name="Overmann J."/>
            <person name="Jimenez D.J."/>
        </authorList>
    </citation>
    <scope>NUCLEOTIDE SEQUENCE</scope>
    <source>
        <strain evidence="5">MAG 2441</strain>
    </source>
</reference>
<evidence type="ECO:0000259" key="4">
    <source>
        <dbReference type="PROSITE" id="PS51007"/>
    </source>
</evidence>
<evidence type="ECO:0000313" key="6">
    <source>
        <dbReference type="Proteomes" id="UP001178662"/>
    </source>
</evidence>
<keyword evidence="6" id="KW-1185">Reference proteome</keyword>
<dbReference type="GO" id="GO:0004519">
    <property type="term" value="F:endonuclease activity"/>
    <property type="evidence" value="ECO:0007669"/>
    <property type="project" value="UniProtKB-KW"/>
</dbReference>
<proteinExistence type="predicted"/>
<dbReference type="GO" id="GO:0009055">
    <property type="term" value="F:electron transfer activity"/>
    <property type="evidence" value="ECO:0007669"/>
    <property type="project" value="InterPro"/>
</dbReference>
<keyword evidence="1 3" id="KW-0479">Metal-binding</keyword>
<keyword evidence="3" id="KW-0349">Heme</keyword>
<dbReference type="GO" id="GO:0020037">
    <property type="term" value="F:heme binding"/>
    <property type="evidence" value="ECO:0007669"/>
    <property type="project" value="InterPro"/>
</dbReference>
<evidence type="ECO:0000313" key="5">
    <source>
        <dbReference type="EMBL" id="WEK52922.1"/>
    </source>
</evidence>
<evidence type="ECO:0000256" key="2">
    <source>
        <dbReference type="ARBA" id="ARBA00023004"/>
    </source>
</evidence>
<dbReference type="InterPro" id="IPR002711">
    <property type="entry name" value="HNH"/>
</dbReference>
<gene>
    <name evidence="5" type="ORF">P0Y55_09935</name>
</gene>
<dbReference type="SMART" id="SM00507">
    <property type="entry name" value="HNHc"/>
    <property type="match status" value="1"/>
</dbReference>
<evidence type="ECO:0000256" key="3">
    <source>
        <dbReference type="PROSITE-ProRule" id="PRU00433"/>
    </source>
</evidence>
<dbReference type="Proteomes" id="UP001178662">
    <property type="component" value="Chromosome"/>
</dbReference>
<keyword evidence="5" id="KW-0378">Hydrolase</keyword>
<keyword evidence="5" id="KW-0255">Endonuclease</keyword>
<feature type="domain" description="Cytochrome c" evidence="4">
    <location>
        <begin position="37"/>
        <end position="125"/>
    </location>
</feature>
<dbReference type="AlphaFoldDB" id="A0AA95EUE4"/>
<protein>
    <submittedName>
        <fullName evidence="5">HNH endonuclease signature motif containing protein</fullName>
    </submittedName>
</protein>
<sequence length="228" mass="26854">MPFPQSIREQALLACKRYCCYCEKYSGLNMEVHHIIQEADGGPNTFDNAIPVCLNCHATIGAYNTRHPKGTKYSSKELKKIRDDFYKKIKKIPRKADQKSDADKKLLEAFKDDFTDILEYIIDTDFSAQLVNIGLSDKIDSLVSKWSKKKKIFELKLLEDTKLDIINEICELQQYLSIKFFRLYEPTRFLIFRNESYEEGENLREVLRPNTLRIRTRIKQLLDQLYSY</sequence>
<dbReference type="CDD" id="cd00085">
    <property type="entry name" value="HNHc"/>
    <property type="match status" value="1"/>
</dbReference>
<dbReference type="GO" id="GO:0003676">
    <property type="term" value="F:nucleic acid binding"/>
    <property type="evidence" value="ECO:0007669"/>
    <property type="project" value="InterPro"/>
</dbReference>